<accession>A0AA38NH81</accession>
<feature type="compositionally biased region" description="Polar residues" evidence="1">
    <location>
        <begin position="10"/>
        <end position="20"/>
    </location>
</feature>
<organism evidence="2 3">
    <name type="scientific">Lentinula aff. detonsa</name>
    <dbReference type="NCBI Taxonomy" id="2804958"/>
    <lineage>
        <taxon>Eukaryota</taxon>
        <taxon>Fungi</taxon>
        <taxon>Dikarya</taxon>
        <taxon>Basidiomycota</taxon>
        <taxon>Agaricomycotina</taxon>
        <taxon>Agaricomycetes</taxon>
        <taxon>Agaricomycetidae</taxon>
        <taxon>Agaricales</taxon>
        <taxon>Marasmiineae</taxon>
        <taxon>Omphalotaceae</taxon>
        <taxon>Lentinula</taxon>
    </lineage>
</organism>
<comment type="caution">
    <text evidence="2">The sequence shown here is derived from an EMBL/GenBank/DDBJ whole genome shotgun (WGS) entry which is preliminary data.</text>
</comment>
<sequence>MKRPCRAVQRKQTNSRSPWTSERRRGHLACTRQILTARDFFAGKTSILGTSLLETQEDIYNIILKAMRLLKKDSDTVTKVAEHGVALLKKMDEQKLQEEMVEKVTKTVELSFAKFDISKQIQQQLLQANDEINQKLESMIAIIYGAGDKTTGKTASYNDGCSYAEVARSN</sequence>
<keyword evidence="3" id="KW-1185">Reference proteome</keyword>
<name>A0AA38NH81_9AGAR</name>
<evidence type="ECO:0000313" key="2">
    <source>
        <dbReference type="EMBL" id="KAJ3779897.1"/>
    </source>
</evidence>
<protein>
    <submittedName>
        <fullName evidence="2">Uncharacterized protein</fullName>
    </submittedName>
</protein>
<proteinExistence type="predicted"/>
<feature type="region of interest" description="Disordered" evidence="1">
    <location>
        <begin position="1"/>
        <end position="24"/>
    </location>
</feature>
<gene>
    <name evidence="2" type="ORF">GGU10DRAFT_337634</name>
</gene>
<dbReference type="Proteomes" id="UP001163798">
    <property type="component" value="Unassembled WGS sequence"/>
</dbReference>
<dbReference type="AlphaFoldDB" id="A0AA38NH81"/>
<reference evidence="2" key="1">
    <citation type="submission" date="2022-08" db="EMBL/GenBank/DDBJ databases">
        <authorList>
            <consortium name="DOE Joint Genome Institute"/>
            <person name="Min B."/>
            <person name="Riley R."/>
            <person name="Sierra-Patev S."/>
            <person name="Naranjo-Ortiz M."/>
            <person name="Looney B."/>
            <person name="Konkel Z."/>
            <person name="Slot J.C."/>
            <person name="Sakamoto Y."/>
            <person name="Steenwyk J.L."/>
            <person name="Rokas A."/>
            <person name="Carro J."/>
            <person name="Camarero S."/>
            <person name="Ferreira P."/>
            <person name="Molpeceres G."/>
            <person name="Ruiz-Duenas F.J."/>
            <person name="Serrano A."/>
            <person name="Henrissat B."/>
            <person name="Drula E."/>
            <person name="Hughes K.W."/>
            <person name="Mata J.L."/>
            <person name="Ishikawa N.K."/>
            <person name="Vargas-Isla R."/>
            <person name="Ushijima S."/>
            <person name="Smith C.A."/>
            <person name="Ahrendt S."/>
            <person name="Andreopoulos W."/>
            <person name="He G."/>
            <person name="Labutti K."/>
            <person name="Lipzen A."/>
            <person name="Ng V."/>
            <person name="Sandor L."/>
            <person name="Barry K."/>
            <person name="Martinez A.T."/>
            <person name="Xiao Y."/>
            <person name="Gibbons J.G."/>
            <person name="Terashima K."/>
            <person name="Hibbett D.S."/>
            <person name="Grigoriev I.V."/>
        </authorList>
    </citation>
    <scope>NUCLEOTIDE SEQUENCE</scope>
    <source>
        <strain evidence="2">TFB10291</strain>
    </source>
</reference>
<dbReference type="EMBL" id="MU794090">
    <property type="protein sequence ID" value="KAJ3779897.1"/>
    <property type="molecule type" value="Genomic_DNA"/>
</dbReference>
<evidence type="ECO:0000256" key="1">
    <source>
        <dbReference type="SAM" id="MobiDB-lite"/>
    </source>
</evidence>
<evidence type="ECO:0000313" key="3">
    <source>
        <dbReference type="Proteomes" id="UP001163798"/>
    </source>
</evidence>